<feature type="compositionally biased region" description="Basic and acidic residues" evidence="10">
    <location>
        <begin position="403"/>
        <end position="424"/>
    </location>
</feature>
<evidence type="ECO:0000259" key="12">
    <source>
        <dbReference type="Pfam" id="PF07558"/>
    </source>
</evidence>
<evidence type="ECO:0000256" key="10">
    <source>
        <dbReference type="SAM" id="MobiDB-lite"/>
    </source>
</evidence>
<organism evidence="13 14">
    <name type="scientific">Botryosphaeria dothidea</name>
    <dbReference type="NCBI Taxonomy" id="55169"/>
    <lineage>
        <taxon>Eukaryota</taxon>
        <taxon>Fungi</taxon>
        <taxon>Dikarya</taxon>
        <taxon>Ascomycota</taxon>
        <taxon>Pezizomycotina</taxon>
        <taxon>Dothideomycetes</taxon>
        <taxon>Dothideomycetes incertae sedis</taxon>
        <taxon>Botryosphaeriales</taxon>
        <taxon>Botryosphaeriaceae</taxon>
        <taxon>Botryosphaeria</taxon>
    </lineage>
</organism>
<evidence type="ECO:0000256" key="2">
    <source>
        <dbReference type="ARBA" id="ARBA00010845"/>
    </source>
</evidence>
<feature type="compositionally biased region" description="Basic and acidic residues" evidence="10">
    <location>
        <begin position="533"/>
        <end position="547"/>
    </location>
</feature>
<evidence type="ECO:0000256" key="4">
    <source>
        <dbReference type="ARBA" id="ARBA00022618"/>
    </source>
</evidence>
<keyword evidence="4" id="KW-0132">Cell division</keyword>
<dbReference type="InterPro" id="IPR011515">
    <property type="entry name" value="Shugoshin_C"/>
</dbReference>
<feature type="domain" description="Shugoshin N-terminal coiled-coil" evidence="12">
    <location>
        <begin position="81"/>
        <end position="125"/>
    </location>
</feature>
<dbReference type="AlphaFoldDB" id="A0A8H4NB84"/>
<feature type="compositionally biased region" description="Basic and acidic residues" evidence="10">
    <location>
        <begin position="612"/>
        <end position="630"/>
    </location>
</feature>
<feature type="region of interest" description="Disordered" evidence="10">
    <location>
        <begin position="195"/>
        <end position="218"/>
    </location>
</feature>
<evidence type="ECO:0000256" key="6">
    <source>
        <dbReference type="ARBA" id="ARBA00023054"/>
    </source>
</evidence>
<feature type="region of interest" description="Disordered" evidence="10">
    <location>
        <begin position="233"/>
        <end position="792"/>
    </location>
</feature>
<evidence type="ECO:0000256" key="9">
    <source>
        <dbReference type="SAM" id="Coils"/>
    </source>
</evidence>
<dbReference type="GO" id="GO:0000779">
    <property type="term" value="C:condensed chromosome, centromeric region"/>
    <property type="evidence" value="ECO:0007669"/>
    <property type="project" value="UniProtKB-ARBA"/>
</dbReference>
<keyword evidence="5" id="KW-0159">Chromosome partition</keyword>
<feature type="domain" description="Shugoshin C-terminal" evidence="11">
    <location>
        <begin position="510"/>
        <end position="533"/>
    </location>
</feature>
<dbReference type="GO" id="GO:0051301">
    <property type="term" value="P:cell division"/>
    <property type="evidence" value="ECO:0007669"/>
    <property type="project" value="UniProtKB-KW"/>
</dbReference>
<feature type="compositionally biased region" description="Basic and acidic residues" evidence="10">
    <location>
        <begin position="248"/>
        <end position="262"/>
    </location>
</feature>
<evidence type="ECO:0000259" key="11">
    <source>
        <dbReference type="Pfam" id="PF07557"/>
    </source>
</evidence>
<comment type="similarity">
    <text evidence="2">Belongs to the shugoshin family.</text>
</comment>
<keyword evidence="7" id="KW-0131">Cell cycle</keyword>
<feature type="compositionally biased region" description="Basic and acidic residues" evidence="10">
    <location>
        <begin position="735"/>
        <end position="744"/>
    </location>
</feature>
<dbReference type="Proteomes" id="UP000572817">
    <property type="component" value="Unassembled WGS sequence"/>
</dbReference>
<evidence type="ECO:0000256" key="5">
    <source>
        <dbReference type="ARBA" id="ARBA00022829"/>
    </source>
</evidence>
<reference evidence="13" key="1">
    <citation type="submission" date="2020-04" db="EMBL/GenBank/DDBJ databases">
        <title>Genome Assembly and Annotation of Botryosphaeria dothidea sdau 11-99, a Latent Pathogen of Apple Fruit Ring Rot in China.</title>
        <authorList>
            <person name="Yu C."/>
            <person name="Diao Y."/>
            <person name="Lu Q."/>
            <person name="Zhao J."/>
            <person name="Cui S."/>
            <person name="Peng C."/>
            <person name="He B."/>
            <person name="Liu H."/>
        </authorList>
    </citation>
    <scope>NUCLEOTIDE SEQUENCE [LARGE SCALE GENOMIC DNA]</scope>
    <source>
        <strain evidence="13">Sdau11-99</strain>
    </source>
</reference>
<dbReference type="EMBL" id="WWBZ02000001">
    <property type="protein sequence ID" value="KAF4314128.1"/>
    <property type="molecule type" value="Genomic_DNA"/>
</dbReference>
<keyword evidence="3" id="KW-0158">Chromosome</keyword>
<keyword evidence="8" id="KW-0137">Centromere</keyword>
<dbReference type="Pfam" id="PF07557">
    <property type="entry name" value="Shugoshin_C"/>
    <property type="match status" value="1"/>
</dbReference>
<feature type="compositionally biased region" description="Basic and acidic residues" evidence="10">
    <location>
        <begin position="346"/>
        <end position="368"/>
    </location>
</feature>
<sequence>MGGLRAAAHASQCRRFVYTRTFLSSISTSDIIPHCLSRPAAATTPPSAPPPRRNINFLTSHLAPMARLNEAPPPQESVDQLKRRFIRQNRELAKNNSTQSVRIRALETEQARLLAENLSLREQIIQLQTELEHNKGHHALQQITSVKDQLESKLMEIGSLVAELNSIQKPSYKTRPSDAGPSKAVEHFEWRHAMKEQAGEQDDDEALPTIREDKYFPRRTLDADELRAVLATTTDDSPDLGPPPVAHFPDEDPIKFDPKPAAEEANDDMDVDQKEDEPLPANISVNLETRRKRRDSSKLDLRKMSVFQSPDEEDAAMRGDFEESQPSKMGRKRKLSATAEETNGDANEKDYRDDFRFSRRGGDRENRQPLETSYKQNAKLDMLLNTERKALGDKTNTSPKKVQKSDSKSDAKKQDTPKEAARNRVKERKARASMVHIAPPEPNDVVETADIAIEEAQQPEQLELPPKTPAGLDLFSPASTEPSAARQESRDTPPPGDLGASVNSEAAAGARPSRRARPQVNYAEPNLISKMRRPSEKKVDAVVDSRRSSGAQAEPGKSAPNSSNSMRTVVIKRERQDDANSAWKALPESSQQPEPHSPLSNKTAAAQLATESDTKESEDKEAKQADDRPSKSAAAVKEMLSSSTNGASRNRKTTSKTSSSSTTDPAAPPKDHPDLAIFDFNVTDGSSPSDDKDGAGSKADPNVEQIMKSSRALAAKTAAARGSRRHSSVVTSSSSKERDGERVSKSVSFGEDPVAHKTKSSSRQAKTASSSTAEERAPPERSGSTRRRSMMI</sequence>
<name>A0A8H4NB84_9PEZI</name>
<feature type="compositionally biased region" description="Low complexity" evidence="10">
    <location>
        <begin position="454"/>
        <end position="465"/>
    </location>
</feature>
<evidence type="ECO:0000256" key="1">
    <source>
        <dbReference type="ARBA" id="ARBA00004584"/>
    </source>
</evidence>
<feature type="compositionally biased region" description="Low complexity" evidence="10">
    <location>
        <begin position="586"/>
        <end position="600"/>
    </location>
</feature>
<comment type="caution">
    <text evidence="13">The sequence shown here is derived from an EMBL/GenBank/DDBJ whole genome shotgun (WGS) entry which is preliminary data.</text>
</comment>
<comment type="subcellular location">
    <subcellularLocation>
        <location evidence="1">Chromosome</location>
        <location evidence="1">Centromere</location>
    </subcellularLocation>
</comment>
<proteinExistence type="inferred from homology"/>
<keyword evidence="6 9" id="KW-0175">Coiled coil</keyword>
<feature type="compositionally biased region" description="Low complexity" evidence="10">
    <location>
        <begin position="709"/>
        <end position="721"/>
    </location>
</feature>
<evidence type="ECO:0000256" key="3">
    <source>
        <dbReference type="ARBA" id="ARBA00022454"/>
    </source>
</evidence>
<feature type="coiled-coil region" evidence="9">
    <location>
        <begin position="103"/>
        <end position="130"/>
    </location>
</feature>
<dbReference type="InterPro" id="IPR011516">
    <property type="entry name" value="Shugoshin_N"/>
</dbReference>
<evidence type="ECO:0000313" key="14">
    <source>
        <dbReference type="Proteomes" id="UP000572817"/>
    </source>
</evidence>
<dbReference type="GO" id="GO:0005634">
    <property type="term" value="C:nucleus"/>
    <property type="evidence" value="ECO:0007669"/>
    <property type="project" value="InterPro"/>
</dbReference>
<dbReference type="GO" id="GO:0045132">
    <property type="term" value="P:meiotic chromosome segregation"/>
    <property type="evidence" value="ECO:0007669"/>
    <property type="project" value="InterPro"/>
</dbReference>
<dbReference type="Pfam" id="PF07558">
    <property type="entry name" value="Shugoshin_N"/>
    <property type="match status" value="1"/>
</dbReference>
<gene>
    <name evidence="13" type="ORF">GTA08_BOTSDO01051</name>
</gene>
<protein>
    <submittedName>
        <fullName evidence="13">Shugoshin</fullName>
    </submittedName>
</protein>
<dbReference type="OrthoDB" id="5394106at2759"/>
<evidence type="ECO:0000256" key="8">
    <source>
        <dbReference type="ARBA" id="ARBA00023328"/>
    </source>
</evidence>
<evidence type="ECO:0000256" key="7">
    <source>
        <dbReference type="ARBA" id="ARBA00023306"/>
    </source>
</evidence>
<feature type="compositionally biased region" description="Acidic residues" evidence="10">
    <location>
        <begin position="264"/>
        <end position="275"/>
    </location>
</feature>
<keyword evidence="14" id="KW-1185">Reference proteome</keyword>
<feature type="compositionally biased region" description="Low complexity" evidence="10">
    <location>
        <begin position="761"/>
        <end position="772"/>
    </location>
</feature>
<evidence type="ECO:0000313" key="13">
    <source>
        <dbReference type="EMBL" id="KAF4314128.1"/>
    </source>
</evidence>
<accession>A0A8H4NB84</accession>